<dbReference type="InterPro" id="IPR002347">
    <property type="entry name" value="SDR_fam"/>
</dbReference>
<dbReference type="PRINTS" id="PR00080">
    <property type="entry name" value="SDRFAMILY"/>
</dbReference>
<dbReference type="Pfam" id="PF00106">
    <property type="entry name" value="adh_short"/>
    <property type="match status" value="1"/>
</dbReference>
<evidence type="ECO:0000313" key="4">
    <source>
        <dbReference type="EMBL" id="WNY50118.1"/>
    </source>
</evidence>
<keyword evidence="2" id="KW-0560">Oxidoreductase</keyword>
<dbReference type="FunFam" id="3.40.50.720:FF:000047">
    <property type="entry name" value="NADP-dependent L-serine/L-allo-threonine dehydrogenase"/>
    <property type="match status" value="1"/>
</dbReference>
<comment type="similarity">
    <text evidence="1 3">Belongs to the short-chain dehydrogenases/reductases (SDR) family.</text>
</comment>
<dbReference type="KEGG" id="sins:PW252_05895"/>
<dbReference type="InterPro" id="IPR020904">
    <property type="entry name" value="Sc_DH/Rdtase_CS"/>
</dbReference>
<name>A0AA97A1S7_9STRE</name>
<organism evidence="4">
    <name type="scientific">Streptococcus iners</name>
    <dbReference type="NCBI Taxonomy" id="3028084"/>
    <lineage>
        <taxon>Bacteria</taxon>
        <taxon>Bacillati</taxon>
        <taxon>Bacillota</taxon>
        <taxon>Bacilli</taxon>
        <taxon>Lactobacillales</taxon>
        <taxon>Streptococcaceae</taxon>
        <taxon>Streptococcus</taxon>
    </lineage>
</organism>
<gene>
    <name evidence="4" type="ORF">PW252_05895</name>
</gene>
<reference evidence="4" key="1">
    <citation type="submission" date="2023-02" db="EMBL/GenBank/DDBJ databases">
        <title>Streptococcus sp. Genome Sequencing and Assembly.</title>
        <authorList>
            <person name="Shore S.M."/>
            <person name="Nicholson T.L."/>
        </authorList>
    </citation>
    <scope>NUCLEOTIDE SEQUENCE</scope>
    <source>
        <strain evidence="4">29887</strain>
    </source>
</reference>
<accession>A0AA97A1S7</accession>
<evidence type="ECO:0000256" key="3">
    <source>
        <dbReference type="RuleBase" id="RU000363"/>
    </source>
</evidence>
<evidence type="ECO:0000256" key="2">
    <source>
        <dbReference type="ARBA" id="ARBA00023002"/>
    </source>
</evidence>
<dbReference type="PANTHER" id="PTHR42901">
    <property type="entry name" value="ALCOHOL DEHYDROGENASE"/>
    <property type="match status" value="1"/>
</dbReference>
<dbReference type="InterPro" id="IPR036291">
    <property type="entry name" value="NAD(P)-bd_dom_sf"/>
</dbReference>
<dbReference type="PRINTS" id="PR00081">
    <property type="entry name" value="GDHRDH"/>
</dbReference>
<evidence type="ECO:0000256" key="1">
    <source>
        <dbReference type="ARBA" id="ARBA00006484"/>
    </source>
</evidence>
<dbReference type="EMBL" id="CP118735">
    <property type="protein sequence ID" value="WNY50118.1"/>
    <property type="molecule type" value="Genomic_DNA"/>
</dbReference>
<proteinExistence type="inferred from homology"/>
<protein>
    <submittedName>
        <fullName evidence="4">SDR family NAD(P)-dependent oxidoreductase</fullName>
    </submittedName>
</protein>
<dbReference type="PROSITE" id="PS00061">
    <property type="entry name" value="ADH_SHORT"/>
    <property type="match status" value="1"/>
</dbReference>
<dbReference type="SUPFAM" id="SSF51735">
    <property type="entry name" value="NAD(P)-binding Rossmann-fold domains"/>
    <property type="match status" value="1"/>
</dbReference>
<dbReference type="Gene3D" id="3.40.50.720">
    <property type="entry name" value="NAD(P)-binding Rossmann-like Domain"/>
    <property type="match status" value="1"/>
</dbReference>
<dbReference type="GO" id="GO:0016616">
    <property type="term" value="F:oxidoreductase activity, acting on the CH-OH group of donors, NAD or NADP as acceptor"/>
    <property type="evidence" value="ECO:0007669"/>
    <property type="project" value="UniProtKB-ARBA"/>
</dbReference>
<dbReference type="AlphaFoldDB" id="A0AA97A1S7"/>
<sequence length="254" mass="27752">MINMRNCMVTGATSGIGKAIAYAFAKNGDNVIITGRRKDKLNEIKCDLENNYDVQVYIYSFDVTNSEQVIDSCQQILQEVGQVHILVNNAGLALGLDKFQDYDLTDMMTMIDTNIKGLLTVTRQILPQMVAHNEGHIINIGSTAGIYAYAGAAVYAATKSAVKVLSDGIRIDTIDKNIKVTTLQPGIVETDFSQVRFHGDKGRAAGVYQGIDALQAEDIANCTLFVANQPQHVQISDMTIMATKQATGFTIHRE</sequence>
<dbReference type="PANTHER" id="PTHR42901:SF1">
    <property type="entry name" value="ALCOHOL DEHYDROGENASE"/>
    <property type="match status" value="1"/>
</dbReference>